<dbReference type="OrthoDB" id="3559694at2759"/>
<dbReference type="InterPro" id="IPR024316">
    <property type="entry name" value="APQ12"/>
</dbReference>
<protein>
    <recommendedName>
        <fullName evidence="4">Nuclear pore assembly and biogenesis-domain-containing protein</fullName>
    </recommendedName>
</protein>
<keyword evidence="3" id="KW-1185">Reference proteome</keyword>
<organism evidence="2 3">
    <name type="scientific">Amylocarpus encephaloides</name>
    <dbReference type="NCBI Taxonomy" id="45428"/>
    <lineage>
        <taxon>Eukaryota</taxon>
        <taxon>Fungi</taxon>
        <taxon>Dikarya</taxon>
        <taxon>Ascomycota</taxon>
        <taxon>Pezizomycotina</taxon>
        <taxon>Leotiomycetes</taxon>
        <taxon>Helotiales</taxon>
        <taxon>Helotiales incertae sedis</taxon>
        <taxon>Amylocarpus</taxon>
    </lineage>
</organism>
<name>A0A9P7YS03_9HELO</name>
<reference evidence="2" key="1">
    <citation type="journal article" date="2021" name="IMA Fungus">
        <title>Genomic characterization of three marine fungi, including Emericellopsis atlantica sp. nov. with signatures of a generalist lifestyle and marine biomass degradation.</title>
        <authorList>
            <person name="Hagestad O.C."/>
            <person name="Hou L."/>
            <person name="Andersen J.H."/>
            <person name="Hansen E.H."/>
            <person name="Altermark B."/>
            <person name="Li C."/>
            <person name="Kuhnert E."/>
            <person name="Cox R.J."/>
            <person name="Crous P.W."/>
            <person name="Spatafora J.W."/>
            <person name="Lail K."/>
            <person name="Amirebrahimi M."/>
            <person name="Lipzen A."/>
            <person name="Pangilinan J."/>
            <person name="Andreopoulos W."/>
            <person name="Hayes R.D."/>
            <person name="Ng V."/>
            <person name="Grigoriev I.V."/>
            <person name="Jackson S.A."/>
            <person name="Sutton T.D.S."/>
            <person name="Dobson A.D.W."/>
            <person name="Rama T."/>
        </authorList>
    </citation>
    <scope>NUCLEOTIDE SEQUENCE</scope>
    <source>
        <strain evidence="2">TRa018bII</strain>
    </source>
</reference>
<dbReference type="Proteomes" id="UP000824998">
    <property type="component" value="Unassembled WGS sequence"/>
</dbReference>
<evidence type="ECO:0000256" key="1">
    <source>
        <dbReference type="SAM" id="Phobius"/>
    </source>
</evidence>
<proteinExistence type="predicted"/>
<dbReference type="AlphaFoldDB" id="A0A9P7YS03"/>
<feature type="transmembrane region" description="Helical" evidence="1">
    <location>
        <begin position="90"/>
        <end position="108"/>
    </location>
</feature>
<accession>A0A9P7YS03</accession>
<keyword evidence="1" id="KW-1133">Transmembrane helix</keyword>
<evidence type="ECO:0000313" key="3">
    <source>
        <dbReference type="Proteomes" id="UP000824998"/>
    </source>
</evidence>
<sequence length="162" mass="18766">MDIAQDYAAQAYALYSDIDPYLSPIRSFVWSLKSIIPPISPILSPLANKVVLLAQDSPAIVSVAFLLVLLLVAIRILNFLRRVMMFWIRLTMRIAFWGAFGVLLGVVYQRGLGRTAEDLMVWGEELRVLWWKEYRRWEGYQNKLQQQQEMSGKMGDPRGSWR</sequence>
<keyword evidence="1" id="KW-0472">Membrane</keyword>
<dbReference type="Pfam" id="PF12716">
    <property type="entry name" value="Apq12"/>
    <property type="match status" value="1"/>
</dbReference>
<feature type="transmembrane region" description="Helical" evidence="1">
    <location>
        <begin position="59"/>
        <end position="78"/>
    </location>
</feature>
<evidence type="ECO:0000313" key="2">
    <source>
        <dbReference type="EMBL" id="KAG9238720.1"/>
    </source>
</evidence>
<comment type="caution">
    <text evidence="2">The sequence shown here is derived from an EMBL/GenBank/DDBJ whole genome shotgun (WGS) entry which is preliminary data.</text>
</comment>
<gene>
    <name evidence="2" type="ORF">BJ875DRAFT_437174</name>
</gene>
<dbReference type="EMBL" id="MU251366">
    <property type="protein sequence ID" value="KAG9238720.1"/>
    <property type="molecule type" value="Genomic_DNA"/>
</dbReference>
<keyword evidence="1" id="KW-0812">Transmembrane</keyword>
<evidence type="ECO:0008006" key="4">
    <source>
        <dbReference type="Google" id="ProtNLM"/>
    </source>
</evidence>